<keyword evidence="1" id="KW-0732">Signal</keyword>
<name>A0ABW2IMY9_9PROT</name>
<dbReference type="EMBL" id="JBHTBR010000005">
    <property type="protein sequence ID" value="MFC7292540.1"/>
    <property type="molecule type" value="Genomic_DNA"/>
</dbReference>
<evidence type="ECO:0000256" key="1">
    <source>
        <dbReference type="SAM" id="SignalP"/>
    </source>
</evidence>
<sequence>MKNALIAATLALTVSAPAFAAVGACEKPTQINIPENVNQLSLPEFKTLHAQGEAYMNSARSYLKCLDGIIYSTAPENPVVNQAGNAHKNYAQEWGMVWGNLNLACVNWEASHGAQFPGGCQPTNPTS</sequence>
<gene>
    <name evidence="2" type="ORF">ACFQS8_12990</name>
</gene>
<evidence type="ECO:0000313" key="2">
    <source>
        <dbReference type="EMBL" id="MFC7292540.1"/>
    </source>
</evidence>
<dbReference type="Proteomes" id="UP001596492">
    <property type="component" value="Unassembled WGS sequence"/>
</dbReference>
<keyword evidence="3" id="KW-1185">Reference proteome</keyword>
<evidence type="ECO:0000313" key="3">
    <source>
        <dbReference type="Proteomes" id="UP001596492"/>
    </source>
</evidence>
<reference evidence="3" key="1">
    <citation type="journal article" date="2019" name="Int. J. Syst. Evol. Microbiol.">
        <title>The Global Catalogue of Microorganisms (GCM) 10K type strain sequencing project: providing services to taxonomists for standard genome sequencing and annotation.</title>
        <authorList>
            <consortium name="The Broad Institute Genomics Platform"/>
            <consortium name="The Broad Institute Genome Sequencing Center for Infectious Disease"/>
            <person name="Wu L."/>
            <person name="Ma J."/>
        </authorList>
    </citation>
    <scope>NUCLEOTIDE SEQUENCE [LARGE SCALE GENOMIC DNA]</scope>
    <source>
        <strain evidence="3">CCUG 51308</strain>
    </source>
</reference>
<feature type="chain" id="PRO_5045929561" evidence="1">
    <location>
        <begin position="21"/>
        <end position="127"/>
    </location>
</feature>
<protein>
    <submittedName>
        <fullName evidence="2">Uncharacterized protein</fullName>
    </submittedName>
</protein>
<accession>A0ABW2IMY9</accession>
<dbReference type="PROSITE" id="PS51257">
    <property type="entry name" value="PROKAR_LIPOPROTEIN"/>
    <property type="match status" value="1"/>
</dbReference>
<comment type="caution">
    <text evidence="2">The sequence shown here is derived from an EMBL/GenBank/DDBJ whole genome shotgun (WGS) entry which is preliminary data.</text>
</comment>
<proteinExistence type="predicted"/>
<feature type="signal peptide" evidence="1">
    <location>
        <begin position="1"/>
        <end position="20"/>
    </location>
</feature>
<dbReference type="RefSeq" id="WP_382168048.1">
    <property type="nucleotide sequence ID" value="NZ_JBHTBR010000005.1"/>
</dbReference>
<organism evidence="2 3">
    <name type="scientific">Hirschia litorea</name>
    <dbReference type="NCBI Taxonomy" id="1199156"/>
    <lineage>
        <taxon>Bacteria</taxon>
        <taxon>Pseudomonadati</taxon>
        <taxon>Pseudomonadota</taxon>
        <taxon>Alphaproteobacteria</taxon>
        <taxon>Hyphomonadales</taxon>
        <taxon>Hyphomonadaceae</taxon>
        <taxon>Hirschia</taxon>
    </lineage>
</organism>